<name>A0AAV1CQX6_OLDCO</name>
<protein>
    <submittedName>
        <fullName evidence="3">OLC1v1034043C1</fullName>
    </submittedName>
</protein>
<evidence type="ECO:0000256" key="2">
    <source>
        <dbReference type="SAM" id="SignalP"/>
    </source>
</evidence>
<sequence>MEVRFLILVAVTTFLFVATVADESRKFIAERNRVGEQNPGMVPEKNNGPVAYFEFRMHQYQRGEVMAWWKMRLWDYSEHSLSAALIASVGFLFLFPVYMVAIVIFICIFLIVAFILLHPMFVVGLAMRKILMYLI</sequence>
<organism evidence="3 4">
    <name type="scientific">Oldenlandia corymbosa var. corymbosa</name>
    <dbReference type="NCBI Taxonomy" id="529605"/>
    <lineage>
        <taxon>Eukaryota</taxon>
        <taxon>Viridiplantae</taxon>
        <taxon>Streptophyta</taxon>
        <taxon>Embryophyta</taxon>
        <taxon>Tracheophyta</taxon>
        <taxon>Spermatophyta</taxon>
        <taxon>Magnoliopsida</taxon>
        <taxon>eudicotyledons</taxon>
        <taxon>Gunneridae</taxon>
        <taxon>Pentapetalae</taxon>
        <taxon>asterids</taxon>
        <taxon>lamiids</taxon>
        <taxon>Gentianales</taxon>
        <taxon>Rubiaceae</taxon>
        <taxon>Rubioideae</taxon>
        <taxon>Spermacoceae</taxon>
        <taxon>Hedyotis-Oldenlandia complex</taxon>
        <taxon>Oldenlandia</taxon>
    </lineage>
</organism>
<reference evidence="3" key="1">
    <citation type="submission" date="2023-03" db="EMBL/GenBank/DDBJ databases">
        <authorList>
            <person name="Julca I."/>
        </authorList>
    </citation>
    <scope>NUCLEOTIDE SEQUENCE</scope>
</reference>
<keyword evidence="2" id="KW-0732">Signal</keyword>
<feature type="signal peptide" evidence="2">
    <location>
        <begin position="1"/>
        <end position="21"/>
    </location>
</feature>
<gene>
    <name evidence="3" type="ORF">OLC1_LOCUS8023</name>
</gene>
<feature type="chain" id="PRO_5043594965" evidence="2">
    <location>
        <begin position="22"/>
        <end position="135"/>
    </location>
</feature>
<keyword evidence="1" id="KW-0812">Transmembrane</keyword>
<feature type="transmembrane region" description="Helical" evidence="1">
    <location>
        <begin position="102"/>
        <end position="127"/>
    </location>
</feature>
<evidence type="ECO:0000256" key="1">
    <source>
        <dbReference type="SAM" id="Phobius"/>
    </source>
</evidence>
<evidence type="ECO:0000313" key="4">
    <source>
        <dbReference type="Proteomes" id="UP001161247"/>
    </source>
</evidence>
<proteinExistence type="predicted"/>
<keyword evidence="1" id="KW-0472">Membrane</keyword>
<feature type="transmembrane region" description="Helical" evidence="1">
    <location>
        <begin position="76"/>
        <end position="95"/>
    </location>
</feature>
<dbReference type="AlphaFoldDB" id="A0AAV1CQX6"/>
<evidence type="ECO:0000313" key="3">
    <source>
        <dbReference type="EMBL" id="CAI9097578.1"/>
    </source>
</evidence>
<dbReference type="EMBL" id="OX459120">
    <property type="protein sequence ID" value="CAI9097578.1"/>
    <property type="molecule type" value="Genomic_DNA"/>
</dbReference>
<keyword evidence="4" id="KW-1185">Reference proteome</keyword>
<accession>A0AAV1CQX6</accession>
<keyword evidence="1" id="KW-1133">Transmembrane helix</keyword>
<dbReference type="Proteomes" id="UP001161247">
    <property type="component" value="Chromosome 3"/>
</dbReference>